<evidence type="ECO:0000256" key="13">
    <source>
        <dbReference type="ARBA" id="ARBA00022946"/>
    </source>
</evidence>
<dbReference type="Gene3D" id="3.40.50.11980">
    <property type="match status" value="1"/>
</dbReference>
<keyword evidence="9" id="KW-0479">Metal-binding</keyword>
<dbReference type="Proteomes" id="UP000008912">
    <property type="component" value="Unassembled WGS sequence"/>
</dbReference>
<evidence type="ECO:0000256" key="5">
    <source>
        <dbReference type="ARBA" id="ARBA00007626"/>
    </source>
</evidence>
<evidence type="ECO:0000256" key="6">
    <source>
        <dbReference type="ARBA" id="ARBA00012179"/>
    </source>
</evidence>
<sequence>MTFCFTGIRSFSKLWKSNPYLGLSPGHSYLSLFFKDCYGNQQKWFSLKTVSAQNTKAENLLIAKARYFRKGDEGSNKQVSSDSHLFAAGAAKKRSQMNPHKEGRALPPVRDTIQLPTKPLNSEEWDKLKEDFKGKANFESWIISQMAHSHSSIDVAKSLLAWVAAKNNGIVGYNLLVRYLYLCIFHKQTSEVIDVYEIMKARYKRLEPEGYTLLIQGLIHSDRWKEALLLLEDIKKVMVPSRRNYNDCIKGALLHQDVNLAWNLYQELLDHDLTPMLKTLKTFFDFGKNIKDDQYSNKLLDILLYLRDYHLYPEESFAHSIKTWFESGHCLGCGKAIESIHLSPEEYEFLKGKFMRDVIDGGDQYKKTTPQELERFQNFVKSRPPFDIVIDGLNVAKTFPKARESQVLLGVVSQLAKQNLQLLVLGRKHMLTQNSKWRKDEMKKVQQQASCFFADNISEDDPFLLYATLHSGNHCRFITKDLMRDHKASLRDAKTQRLFFKWQQGHQLAITRRFAGSKLTFQHIPSYDTVVQTTGDSWHIPYDEDMVERYSYEVPTKWLCLHRKT</sequence>
<comment type="catalytic activity">
    <reaction evidence="1">
        <text>Endonucleolytic cleavage of RNA, removing 5'-extranucleotides from tRNA precursor.</text>
        <dbReference type="EC" id="3.1.26.5"/>
    </reaction>
</comment>
<evidence type="ECO:0000256" key="1">
    <source>
        <dbReference type="ARBA" id="ARBA00000928"/>
    </source>
</evidence>
<dbReference type="GO" id="GO:0030678">
    <property type="term" value="C:mitochondrial ribonuclease P complex"/>
    <property type="evidence" value="ECO:0007669"/>
    <property type="project" value="TreeGrafter"/>
</dbReference>
<evidence type="ECO:0000256" key="10">
    <source>
        <dbReference type="ARBA" id="ARBA00022801"/>
    </source>
</evidence>
<keyword evidence="10" id="KW-0378">Hydrolase</keyword>
<dbReference type="GeneTree" id="ENSGT00390000002201"/>
<dbReference type="PANTHER" id="PTHR13547:SF1">
    <property type="entry name" value="MITOCHONDRIAL RIBONUCLEASE P CATALYTIC SUBUNIT"/>
    <property type="match status" value="1"/>
</dbReference>
<comment type="similarity">
    <text evidence="5">Belongs to the PPR family. P subfamily.</text>
</comment>
<dbReference type="CDD" id="cd18718">
    <property type="entry name" value="PIN_PRORP"/>
    <property type="match status" value="1"/>
</dbReference>
<dbReference type="GO" id="GO:0097745">
    <property type="term" value="P:mitochondrial tRNA 5'-end processing"/>
    <property type="evidence" value="ECO:0007669"/>
    <property type="project" value="TreeGrafter"/>
</dbReference>
<keyword evidence="21" id="KW-1185">Reference proteome</keyword>
<dbReference type="GO" id="GO:0005759">
    <property type="term" value="C:mitochondrial matrix"/>
    <property type="evidence" value="ECO:0007669"/>
    <property type="project" value="UniProtKB-ARBA"/>
</dbReference>
<dbReference type="InterPro" id="IPR031595">
    <property type="entry name" value="PRORP_C"/>
</dbReference>
<reference evidence="20 21" key="1">
    <citation type="journal article" date="2010" name="Nature">
        <title>The sequence and de novo assembly of the giant panda genome.</title>
        <authorList>
            <person name="Li R."/>
            <person name="Fan W."/>
            <person name="Tian G."/>
            <person name="Zhu H."/>
            <person name="He L."/>
            <person name="Cai J."/>
            <person name="Huang Q."/>
            <person name="Cai Q."/>
            <person name="Li B."/>
            <person name="Bai Y."/>
            <person name="Zhang Z."/>
            <person name="Zhang Y."/>
            <person name="Wang W."/>
            <person name="Li J."/>
            <person name="Wei F."/>
            <person name="Li H."/>
            <person name="Jian M."/>
            <person name="Li J."/>
            <person name="Zhang Z."/>
            <person name="Nielsen R."/>
            <person name="Li D."/>
            <person name="Gu W."/>
            <person name="Yang Z."/>
            <person name="Xuan Z."/>
            <person name="Ryder O.A."/>
            <person name="Leung F.C."/>
            <person name="Zhou Y."/>
            <person name="Cao J."/>
            <person name="Sun X."/>
            <person name="Fu Y."/>
            <person name="Fang X."/>
            <person name="Guo X."/>
            <person name="Wang B."/>
            <person name="Hou R."/>
            <person name="Shen F."/>
            <person name="Mu B."/>
            <person name="Ni P."/>
            <person name="Lin R."/>
            <person name="Qian W."/>
            <person name="Wang G."/>
            <person name="Yu C."/>
            <person name="Nie W."/>
            <person name="Wang J."/>
            <person name="Wu Z."/>
            <person name="Liang H."/>
            <person name="Min J."/>
            <person name="Wu Q."/>
            <person name="Cheng S."/>
            <person name="Ruan J."/>
            <person name="Wang M."/>
            <person name="Shi Z."/>
            <person name="Wen M."/>
            <person name="Liu B."/>
            <person name="Ren X."/>
            <person name="Zheng H."/>
            <person name="Dong D."/>
            <person name="Cook K."/>
            <person name="Shan G."/>
            <person name="Zhang H."/>
            <person name="Kosiol C."/>
            <person name="Xie X."/>
            <person name="Lu Z."/>
            <person name="Zheng H."/>
            <person name="Li Y."/>
            <person name="Steiner C.C."/>
            <person name="Lam T.T."/>
            <person name="Lin S."/>
            <person name="Zhang Q."/>
            <person name="Li G."/>
            <person name="Tian J."/>
            <person name="Gong T."/>
            <person name="Liu H."/>
            <person name="Zhang D."/>
            <person name="Fang L."/>
            <person name="Ye C."/>
            <person name="Zhang J."/>
            <person name="Hu W."/>
            <person name="Xu A."/>
            <person name="Ren Y."/>
            <person name="Zhang G."/>
            <person name="Bruford M.W."/>
            <person name="Li Q."/>
            <person name="Ma L."/>
            <person name="Guo Y."/>
            <person name="An N."/>
            <person name="Hu Y."/>
            <person name="Zheng Y."/>
            <person name="Shi Y."/>
            <person name="Li Z."/>
            <person name="Liu Q."/>
            <person name="Chen Y."/>
            <person name="Zhao J."/>
            <person name="Qu N."/>
            <person name="Zhao S."/>
            <person name="Tian F."/>
            <person name="Wang X."/>
            <person name="Wang H."/>
            <person name="Xu L."/>
            <person name="Liu X."/>
            <person name="Vinar T."/>
            <person name="Wang Y."/>
            <person name="Lam T.W."/>
            <person name="Yiu S.M."/>
            <person name="Liu S."/>
            <person name="Zhang H."/>
            <person name="Li D."/>
            <person name="Huang Y."/>
            <person name="Wang X."/>
            <person name="Yang G."/>
            <person name="Jiang Z."/>
            <person name="Wang J."/>
            <person name="Qin N."/>
            <person name="Li L."/>
            <person name="Li J."/>
            <person name="Bolund L."/>
            <person name="Kristiansen K."/>
            <person name="Wong G.K."/>
            <person name="Olson M."/>
            <person name="Zhang X."/>
            <person name="Li S."/>
            <person name="Yang H."/>
            <person name="Wang J."/>
            <person name="Wang J."/>
        </authorList>
    </citation>
    <scope>NUCLEOTIDE SEQUENCE [LARGE SCALE GENOMIC DNA]</scope>
</reference>
<evidence type="ECO:0000256" key="11">
    <source>
        <dbReference type="ARBA" id="ARBA00022833"/>
    </source>
</evidence>
<evidence type="ECO:0000256" key="9">
    <source>
        <dbReference type="ARBA" id="ARBA00022723"/>
    </source>
</evidence>
<evidence type="ECO:0000313" key="21">
    <source>
        <dbReference type="Proteomes" id="UP000008912"/>
    </source>
</evidence>
<dbReference type="FunFam" id="3.40.50.11980:FF:000003">
    <property type="entry name" value="Mitochondrial ribonuclease P catalytic subunit"/>
    <property type="match status" value="1"/>
</dbReference>
<evidence type="ECO:0000256" key="8">
    <source>
        <dbReference type="ARBA" id="ARBA00022722"/>
    </source>
</evidence>
<name>G1MAT6_AILME</name>
<accession>G1MAT6</accession>
<dbReference type="Pfam" id="PF16953">
    <property type="entry name" value="PRORP"/>
    <property type="match status" value="1"/>
</dbReference>
<keyword evidence="8" id="KW-0540">Nuclease</keyword>
<keyword evidence="11" id="KW-0862">Zinc</keyword>
<evidence type="ECO:0000256" key="14">
    <source>
        <dbReference type="ARBA" id="ARBA00023128"/>
    </source>
</evidence>
<dbReference type="InterPro" id="IPR033495">
    <property type="entry name" value="MRPP3_PIN_dom"/>
</dbReference>
<dbReference type="FunFam" id="1.25.40.10:FF:000276">
    <property type="entry name" value="Mitochondrial ribonuclease P catalytic subunit"/>
    <property type="match status" value="1"/>
</dbReference>
<keyword evidence="7" id="KW-0819">tRNA processing</keyword>
<comment type="subunit">
    <text evidence="18">Catalytic component of mitochondrial ribonuclease P, a complex composed of TRMT10C/MRPP1, HSD17B10/MRPP2 and PRORP/MRPP3.</text>
</comment>
<evidence type="ECO:0000256" key="3">
    <source>
        <dbReference type="ARBA" id="ARBA00001946"/>
    </source>
</evidence>
<gene>
    <name evidence="20" type="primary">PRORP</name>
</gene>
<evidence type="ECO:0000256" key="18">
    <source>
        <dbReference type="ARBA" id="ARBA00064512"/>
    </source>
</evidence>
<comment type="cofactor">
    <cofactor evidence="3">
        <name>Mg(2+)</name>
        <dbReference type="ChEBI" id="CHEBI:18420"/>
    </cofactor>
</comment>
<keyword evidence="15" id="KW-0464">Manganese</keyword>
<evidence type="ECO:0000256" key="15">
    <source>
        <dbReference type="ARBA" id="ARBA00023211"/>
    </source>
</evidence>
<dbReference type="GO" id="GO:0046872">
    <property type="term" value="F:metal ion binding"/>
    <property type="evidence" value="ECO:0007669"/>
    <property type="project" value="UniProtKB-KW"/>
</dbReference>
<organism evidence="20 21">
    <name type="scientific">Ailuropoda melanoleuca</name>
    <name type="common">Giant panda</name>
    <dbReference type="NCBI Taxonomy" id="9646"/>
    <lineage>
        <taxon>Eukaryota</taxon>
        <taxon>Metazoa</taxon>
        <taxon>Chordata</taxon>
        <taxon>Craniata</taxon>
        <taxon>Vertebrata</taxon>
        <taxon>Euteleostomi</taxon>
        <taxon>Mammalia</taxon>
        <taxon>Eutheria</taxon>
        <taxon>Laurasiatheria</taxon>
        <taxon>Carnivora</taxon>
        <taxon>Caniformia</taxon>
        <taxon>Ursidae</taxon>
        <taxon>Ailuropoda</taxon>
    </lineage>
</organism>
<dbReference type="AlphaFoldDB" id="G1MAT6"/>
<proteinExistence type="inferred from homology"/>
<dbReference type="GO" id="GO:0001682">
    <property type="term" value="P:tRNA 5'-leader removal"/>
    <property type="evidence" value="ECO:0007669"/>
    <property type="project" value="TreeGrafter"/>
</dbReference>
<reference evidence="20" key="2">
    <citation type="submission" date="2025-08" db="UniProtKB">
        <authorList>
            <consortium name="Ensembl"/>
        </authorList>
    </citation>
    <scope>IDENTIFICATION</scope>
</reference>
<dbReference type="Gene3D" id="1.25.40.10">
    <property type="entry name" value="Tetratricopeptide repeat domain"/>
    <property type="match status" value="1"/>
</dbReference>
<reference evidence="20" key="3">
    <citation type="submission" date="2025-09" db="UniProtKB">
        <authorList>
            <consortium name="Ensembl"/>
        </authorList>
    </citation>
    <scope>IDENTIFICATION</scope>
</reference>
<keyword evidence="14" id="KW-0496">Mitochondrion</keyword>
<dbReference type="PANTHER" id="PTHR13547">
    <property type="match status" value="1"/>
</dbReference>
<evidence type="ECO:0000256" key="16">
    <source>
        <dbReference type="ARBA" id="ARBA00044536"/>
    </source>
</evidence>
<evidence type="ECO:0000256" key="17">
    <source>
        <dbReference type="ARBA" id="ARBA00044559"/>
    </source>
</evidence>
<evidence type="ECO:0000256" key="4">
    <source>
        <dbReference type="ARBA" id="ARBA00004173"/>
    </source>
</evidence>
<evidence type="ECO:0000256" key="2">
    <source>
        <dbReference type="ARBA" id="ARBA00001936"/>
    </source>
</evidence>
<evidence type="ECO:0000256" key="12">
    <source>
        <dbReference type="ARBA" id="ARBA00022842"/>
    </source>
</evidence>
<comment type="cofactor">
    <cofactor evidence="2">
        <name>Mn(2+)</name>
        <dbReference type="ChEBI" id="CHEBI:29035"/>
    </cofactor>
</comment>
<evidence type="ECO:0000259" key="19">
    <source>
        <dbReference type="Pfam" id="PF16953"/>
    </source>
</evidence>
<dbReference type="GO" id="GO:0004526">
    <property type="term" value="F:ribonuclease P activity"/>
    <property type="evidence" value="ECO:0007669"/>
    <property type="project" value="UniProtKB-EC"/>
</dbReference>
<keyword evidence="13" id="KW-0809">Transit peptide</keyword>
<comment type="subcellular location">
    <subcellularLocation>
        <location evidence="4">Mitochondrion</location>
    </subcellularLocation>
</comment>
<feature type="domain" description="PRORP" evidence="19">
    <location>
        <begin position="326"/>
        <end position="560"/>
    </location>
</feature>
<evidence type="ECO:0000256" key="7">
    <source>
        <dbReference type="ARBA" id="ARBA00022694"/>
    </source>
</evidence>
<protein>
    <recommendedName>
        <fullName evidence="16">Mitochondrial ribonuclease P catalytic subunit</fullName>
        <ecNumber evidence="6">3.1.26.5</ecNumber>
    </recommendedName>
    <alternativeName>
        <fullName evidence="17">Mitochondrial ribonuclease P protein 3</fullName>
    </alternativeName>
</protein>
<dbReference type="Ensembl" id="ENSAMET00000017140.2">
    <property type="protein sequence ID" value="ENSAMEP00000016460.2"/>
    <property type="gene ID" value="ENSAMEG00000015610.2"/>
</dbReference>
<evidence type="ECO:0000313" key="20">
    <source>
        <dbReference type="Ensembl" id="ENSAMEP00000016460.2"/>
    </source>
</evidence>
<dbReference type="EC" id="3.1.26.5" evidence="6"/>
<keyword evidence="12" id="KW-0460">Magnesium</keyword>
<dbReference type="InterPro" id="IPR011990">
    <property type="entry name" value="TPR-like_helical_dom_sf"/>
</dbReference>